<sequence>MELPISNKNLPSPQYQLFLQASWHGCTINTLMVQIPYQHEYFKQPSSCSIIQLG</sequence>
<proteinExistence type="predicted"/>
<accession>A0A2P2PQ87</accession>
<dbReference type="AlphaFoldDB" id="A0A2P2PQ87"/>
<protein>
    <submittedName>
        <fullName evidence="1">Uncharacterized protein</fullName>
    </submittedName>
</protein>
<reference evidence="1" key="1">
    <citation type="submission" date="2018-02" db="EMBL/GenBank/DDBJ databases">
        <title>Rhizophora mucronata_Transcriptome.</title>
        <authorList>
            <person name="Meera S.P."/>
            <person name="Sreeshan A."/>
            <person name="Augustine A."/>
        </authorList>
    </citation>
    <scope>NUCLEOTIDE SEQUENCE</scope>
    <source>
        <tissue evidence="1">Leaf</tissue>
    </source>
</reference>
<organism evidence="1">
    <name type="scientific">Rhizophora mucronata</name>
    <name type="common">Asiatic mangrove</name>
    <dbReference type="NCBI Taxonomy" id="61149"/>
    <lineage>
        <taxon>Eukaryota</taxon>
        <taxon>Viridiplantae</taxon>
        <taxon>Streptophyta</taxon>
        <taxon>Embryophyta</taxon>
        <taxon>Tracheophyta</taxon>
        <taxon>Spermatophyta</taxon>
        <taxon>Magnoliopsida</taxon>
        <taxon>eudicotyledons</taxon>
        <taxon>Gunneridae</taxon>
        <taxon>Pentapetalae</taxon>
        <taxon>rosids</taxon>
        <taxon>fabids</taxon>
        <taxon>Malpighiales</taxon>
        <taxon>Rhizophoraceae</taxon>
        <taxon>Rhizophora</taxon>
    </lineage>
</organism>
<name>A0A2P2PQ87_RHIMU</name>
<dbReference type="EMBL" id="GGEC01076433">
    <property type="protein sequence ID" value="MBX56917.1"/>
    <property type="molecule type" value="Transcribed_RNA"/>
</dbReference>
<evidence type="ECO:0000313" key="1">
    <source>
        <dbReference type="EMBL" id="MBX56917.1"/>
    </source>
</evidence>